<feature type="domain" description="Major facilitator superfamily (MFS) profile" evidence="9">
    <location>
        <begin position="23"/>
        <end position="493"/>
    </location>
</feature>
<feature type="transmembrane region" description="Helical" evidence="8">
    <location>
        <begin position="147"/>
        <end position="170"/>
    </location>
</feature>
<keyword evidence="5 8" id="KW-0472">Membrane</keyword>
<organism evidence="10 11">
    <name type="scientific">Halteria grandinella</name>
    <dbReference type="NCBI Taxonomy" id="5974"/>
    <lineage>
        <taxon>Eukaryota</taxon>
        <taxon>Sar</taxon>
        <taxon>Alveolata</taxon>
        <taxon>Ciliophora</taxon>
        <taxon>Intramacronucleata</taxon>
        <taxon>Spirotrichea</taxon>
        <taxon>Stichotrichia</taxon>
        <taxon>Sporadotrichida</taxon>
        <taxon>Halteriidae</taxon>
        <taxon>Halteria</taxon>
    </lineage>
</organism>
<evidence type="ECO:0000256" key="8">
    <source>
        <dbReference type="SAM" id="Phobius"/>
    </source>
</evidence>
<feature type="region of interest" description="Disordered" evidence="7">
    <location>
        <begin position="525"/>
        <end position="548"/>
    </location>
</feature>
<dbReference type="PANTHER" id="PTHR23505:SF9">
    <property type="entry name" value="PROTEIN, PUTATIVE-RELATED"/>
    <property type="match status" value="1"/>
</dbReference>
<dbReference type="InterPro" id="IPR044770">
    <property type="entry name" value="MFS_spinster-like"/>
</dbReference>
<evidence type="ECO:0000256" key="3">
    <source>
        <dbReference type="ARBA" id="ARBA00022692"/>
    </source>
</evidence>
<evidence type="ECO:0000256" key="5">
    <source>
        <dbReference type="ARBA" id="ARBA00023136"/>
    </source>
</evidence>
<feature type="transmembrane region" description="Helical" evidence="8">
    <location>
        <begin position="426"/>
        <end position="446"/>
    </location>
</feature>
<feature type="transmembrane region" description="Helical" evidence="8">
    <location>
        <begin position="64"/>
        <end position="81"/>
    </location>
</feature>
<dbReference type="PROSITE" id="PS50850">
    <property type="entry name" value="MFS"/>
    <property type="match status" value="1"/>
</dbReference>
<dbReference type="Proteomes" id="UP000785679">
    <property type="component" value="Unassembled WGS sequence"/>
</dbReference>
<reference evidence="10" key="1">
    <citation type="submission" date="2019-06" db="EMBL/GenBank/DDBJ databases">
        <authorList>
            <person name="Zheng W."/>
        </authorList>
    </citation>
    <scope>NUCLEOTIDE SEQUENCE</scope>
    <source>
        <strain evidence="10">QDHG01</strain>
    </source>
</reference>
<dbReference type="InterPro" id="IPR020846">
    <property type="entry name" value="MFS_dom"/>
</dbReference>
<feature type="transmembrane region" description="Helical" evidence="8">
    <location>
        <begin position="466"/>
        <end position="488"/>
    </location>
</feature>
<keyword evidence="2" id="KW-0813">Transport</keyword>
<dbReference type="OrthoDB" id="6770063at2759"/>
<evidence type="ECO:0000256" key="4">
    <source>
        <dbReference type="ARBA" id="ARBA00022989"/>
    </source>
</evidence>
<protein>
    <recommendedName>
        <fullName evidence="9">Major facilitator superfamily (MFS) profile domain-containing protein</fullName>
    </recommendedName>
</protein>
<evidence type="ECO:0000313" key="10">
    <source>
        <dbReference type="EMBL" id="TNV80699.1"/>
    </source>
</evidence>
<evidence type="ECO:0000256" key="2">
    <source>
        <dbReference type="ARBA" id="ARBA00022448"/>
    </source>
</evidence>
<dbReference type="Gene3D" id="1.20.1250.20">
    <property type="entry name" value="MFS general substrate transporter like domains"/>
    <property type="match status" value="2"/>
</dbReference>
<dbReference type="PANTHER" id="PTHR23505">
    <property type="entry name" value="SPINSTER"/>
    <property type="match status" value="1"/>
</dbReference>
<feature type="transmembrane region" description="Helical" evidence="8">
    <location>
        <begin position="182"/>
        <end position="203"/>
    </location>
</feature>
<dbReference type="Pfam" id="PF07690">
    <property type="entry name" value="MFS_1"/>
    <property type="match status" value="1"/>
</dbReference>
<dbReference type="GO" id="GO:0022857">
    <property type="term" value="F:transmembrane transporter activity"/>
    <property type="evidence" value="ECO:0007669"/>
    <property type="project" value="InterPro"/>
</dbReference>
<evidence type="ECO:0000256" key="6">
    <source>
        <dbReference type="ARBA" id="ARBA00024338"/>
    </source>
</evidence>
<feature type="transmembrane region" description="Helical" evidence="8">
    <location>
        <begin position="390"/>
        <end position="414"/>
    </location>
</feature>
<feature type="transmembrane region" description="Helical" evidence="8">
    <location>
        <begin position="293"/>
        <end position="310"/>
    </location>
</feature>
<comment type="similarity">
    <text evidence="6">Belongs to the major facilitator superfamily. Spinster (TC 2.A.1.49) family.</text>
</comment>
<dbReference type="SUPFAM" id="SSF103473">
    <property type="entry name" value="MFS general substrate transporter"/>
    <property type="match status" value="1"/>
</dbReference>
<evidence type="ECO:0000313" key="11">
    <source>
        <dbReference type="Proteomes" id="UP000785679"/>
    </source>
</evidence>
<feature type="transmembrane region" description="Helical" evidence="8">
    <location>
        <begin position="364"/>
        <end position="384"/>
    </location>
</feature>
<dbReference type="InterPro" id="IPR036259">
    <property type="entry name" value="MFS_trans_sf"/>
</dbReference>
<dbReference type="EMBL" id="RRYP01007159">
    <property type="protein sequence ID" value="TNV80699.1"/>
    <property type="molecule type" value="Genomic_DNA"/>
</dbReference>
<gene>
    <name evidence="10" type="ORF">FGO68_gene7111</name>
</gene>
<keyword evidence="11" id="KW-1185">Reference proteome</keyword>
<proteinExistence type="inferred from homology"/>
<accession>A0A8J8NU08</accession>
<evidence type="ECO:0000256" key="7">
    <source>
        <dbReference type="SAM" id="MobiDB-lite"/>
    </source>
</evidence>
<sequence length="559" mass="62402">MNTQAQIKATEVPAVSLGGTRFLFSVIFQCYLFAHIDMGIMSFASERIQHDLNISEGQMGLLETGMYIGIVTGSVIMPFLFNIISPKLLIIGATILNAASVAVFSITDNYWAIFASRIMVGLFLSVFIIYFPVWIDQCAPQKSQAMWISMYFLTEDLGIVIGYGVAVLFLKFLDSWKWSFTAQSALMIFPVCFLFSTIPLRYFKTSNEHNQSEITRARSAWQQDQSTQGMLDGNNLKGTVTRKSRVQNSRDLVRESVLQKTFQKPTNTTLRSVADQQVLPVGRIIINLLMNPSYLLCVLSMTNMMFVLTAQQYWAADYMMVVLDGDDNTVILLFALTILTAPAVGALLGGLITTKIGGYTNSRALIMCFILFLLMTAGCLPMSFVNSIYAFSACVWFIIFTQGFIEPVFTGILLNTVSKAERATASSVSIFLMMIFGLLPAPYAYGLITDLTEQIDLDTGDNVSRWGMRAISFTSVIGCVSLAIALLLRKRSYKTSLTRVKSAIRQTYRHLSEDKVEEIIKEVDEEEEIDEDMPQRTRSKPNDTTMGDAMQVVLSQAIK</sequence>
<evidence type="ECO:0000256" key="1">
    <source>
        <dbReference type="ARBA" id="ARBA00004141"/>
    </source>
</evidence>
<comment type="caution">
    <text evidence="10">The sequence shown here is derived from an EMBL/GenBank/DDBJ whole genome shotgun (WGS) entry which is preliminary data.</text>
</comment>
<dbReference type="InterPro" id="IPR011701">
    <property type="entry name" value="MFS"/>
</dbReference>
<keyword evidence="4 8" id="KW-1133">Transmembrane helix</keyword>
<dbReference type="AlphaFoldDB" id="A0A8J8NU08"/>
<feature type="transmembrane region" description="Helical" evidence="8">
    <location>
        <begin position="330"/>
        <end position="352"/>
    </location>
</feature>
<comment type="subcellular location">
    <subcellularLocation>
        <location evidence="1">Membrane</location>
        <topology evidence="1">Multi-pass membrane protein</topology>
    </subcellularLocation>
</comment>
<dbReference type="GO" id="GO:0016020">
    <property type="term" value="C:membrane"/>
    <property type="evidence" value="ECO:0007669"/>
    <property type="project" value="UniProtKB-SubCell"/>
</dbReference>
<feature type="transmembrane region" description="Helical" evidence="8">
    <location>
        <begin position="112"/>
        <end position="135"/>
    </location>
</feature>
<feature type="transmembrane region" description="Helical" evidence="8">
    <location>
        <begin position="21"/>
        <end position="44"/>
    </location>
</feature>
<name>A0A8J8NU08_HALGN</name>
<feature type="transmembrane region" description="Helical" evidence="8">
    <location>
        <begin position="88"/>
        <end position="106"/>
    </location>
</feature>
<evidence type="ECO:0000259" key="9">
    <source>
        <dbReference type="PROSITE" id="PS50850"/>
    </source>
</evidence>
<keyword evidence="3 8" id="KW-0812">Transmembrane</keyword>